<evidence type="ECO:0000313" key="1">
    <source>
        <dbReference type="EMBL" id="RED91790.1"/>
    </source>
</evidence>
<accession>A0A3D9KVV2</accession>
<reference evidence="1 2" key="1">
    <citation type="submission" date="2018-07" db="EMBL/GenBank/DDBJ databases">
        <title>Genomic Encyclopedia of Type Strains, Phase IV (KMG-IV): sequencing the most valuable type-strain genomes for metagenomic binning, comparative biology and taxonomic classification.</title>
        <authorList>
            <person name="Goeker M."/>
        </authorList>
    </citation>
    <scope>NUCLEOTIDE SEQUENCE [LARGE SCALE GENOMIC DNA]</scope>
    <source>
        <strain evidence="1 2">DSM 4134</strain>
    </source>
</reference>
<dbReference type="Proteomes" id="UP000256779">
    <property type="component" value="Unassembled WGS sequence"/>
</dbReference>
<proteinExistence type="predicted"/>
<keyword evidence="2" id="KW-1185">Reference proteome</keyword>
<sequence length="88" mass="10044">MIIDMDHLLASPIFSANRCSIGFHPLHTSYAALVYAAGLLLPKWIRIVAIGLLLHLLTDLIDCLWMYQSCRECIANQQVAQLLDWFSW</sequence>
<dbReference type="InterPro" id="IPR046125">
    <property type="entry name" value="DUF6122"/>
</dbReference>
<dbReference type="EMBL" id="QREG01000036">
    <property type="protein sequence ID" value="RED91790.1"/>
    <property type="molecule type" value="Genomic_DNA"/>
</dbReference>
<protein>
    <submittedName>
        <fullName evidence="1">Uncharacterized protein</fullName>
    </submittedName>
</protein>
<comment type="caution">
    <text evidence="1">The sequence shown here is derived from an EMBL/GenBank/DDBJ whole genome shotgun (WGS) entry which is preliminary data.</text>
</comment>
<organism evidence="1 2">
    <name type="scientific">Marinoscillum furvescens DSM 4134</name>
    <dbReference type="NCBI Taxonomy" id="1122208"/>
    <lineage>
        <taxon>Bacteria</taxon>
        <taxon>Pseudomonadati</taxon>
        <taxon>Bacteroidota</taxon>
        <taxon>Cytophagia</taxon>
        <taxon>Cytophagales</taxon>
        <taxon>Reichenbachiellaceae</taxon>
        <taxon>Marinoscillum</taxon>
    </lineage>
</organism>
<evidence type="ECO:0000313" key="2">
    <source>
        <dbReference type="Proteomes" id="UP000256779"/>
    </source>
</evidence>
<gene>
    <name evidence="1" type="ORF">C7460_13626</name>
</gene>
<name>A0A3D9KVV2_MARFU</name>
<dbReference type="AlphaFoldDB" id="A0A3D9KVV2"/>
<dbReference type="Pfam" id="PF19617">
    <property type="entry name" value="DUF6122"/>
    <property type="match status" value="1"/>
</dbReference>